<dbReference type="RefSeq" id="WP_128625618.1">
    <property type="nucleotide sequence ID" value="NZ_RKST01000001.1"/>
</dbReference>
<dbReference type="NCBIfam" id="TIGR00215">
    <property type="entry name" value="lpxB"/>
    <property type="match status" value="1"/>
</dbReference>
<comment type="caution">
    <text evidence="12">The sequence shown here is derived from an EMBL/GenBank/DDBJ whole genome shotgun (WGS) entry which is preliminary data.</text>
</comment>
<gene>
    <name evidence="12" type="ORF">EET67_00205</name>
</gene>
<comment type="catalytic activity">
    <reaction evidence="10">
        <text>a lipid X + a UDP-2-N,3-O-bis[(3R)-3-hydroxyacyl]-alpha-D-glucosamine = a lipid A disaccharide + UDP + H(+)</text>
        <dbReference type="Rhea" id="RHEA:67828"/>
        <dbReference type="ChEBI" id="CHEBI:15378"/>
        <dbReference type="ChEBI" id="CHEBI:58223"/>
        <dbReference type="ChEBI" id="CHEBI:137748"/>
        <dbReference type="ChEBI" id="CHEBI:176338"/>
        <dbReference type="ChEBI" id="CHEBI:176343"/>
        <dbReference type="EC" id="2.4.1.182"/>
    </reaction>
</comment>
<dbReference type="Proteomes" id="UP000281647">
    <property type="component" value="Unassembled WGS sequence"/>
</dbReference>
<evidence type="ECO:0000256" key="1">
    <source>
        <dbReference type="ARBA" id="ARBA00002056"/>
    </source>
</evidence>
<keyword evidence="13" id="KW-1185">Reference proteome</keyword>
<evidence type="ECO:0000256" key="6">
    <source>
        <dbReference type="ARBA" id="ARBA00022556"/>
    </source>
</evidence>
<comment type="function">
    <text evidence="1">Condensation of UDP-2,3-diacylglucosamine and 2,3-diacylglucosamine-1-phosphate to form lipid A disaccharide, a precursor of lipid A, a phosphorylated glycolipid that anchors the lipopolysaccharide to the outer membrane of the cell.</text>
</comment>
<evidence type="ECO:0000256" key="4">
    <source>
        <dbReference type="ARBA" id="ARBA00020902"/>
    </source>
</evidence>
<keyword evidence="9" id="KW-0443">Lipid metabolism</keyword>
<comment type="similarity">
    <text evidence="2">Belongs to the LpxB family.</text>
</comment>
<name>A0A432VB33_9HYPH</name>
<proteinExistence type="inferred from homology"/>
<dbReference type="GO" id="GO:0005543">
    <property type="term" value="F:phospholipid binding"/>
    <property type="evidence" value="ECO:0007669"/>
    <property type="project" value="TreeGrafter"/>
</dbReference>
<dbReference type="AlphaFoldDB" id="A0A432VB33"/>
<dbReference type="OrthoDB" id="9801642at2"/>
<evidence type="ECO:0000256" key="2">
    <source>
        <dbReference type="ARBA" id="ARBA00007868"/>
    </source>
</evidence>
<dbReference type="InterPro" id="IPR003835">
    <property type="entry name" value="Glyco_trans_19"/>
</dbReference>
<keyword evidence="6" id="KW-0441">Lipid A biosynthesis</keyword>
<evidence type="ECO:0000313" key="13">
    <source>
        <dbReference type="Proteomes" id="UP000281647"/>
    </source>
</evidence>
<protein>
    <recommendedName>
        <fullName evidence="4 11">Lipid-A-disaccharide synthase</fullName>
        <ecNumber evidence="3 11">2.4.1.182</ecNumber>
    </recommendedName>
</protein>
<evidence type="ECO:0000256" key="5">
    <source>
        <dbReference type="ARBA" id="ARBA00022516"/>
    </source>
</evidence>
<dbReference type="EMBL" id="RKST01000001">
    <property type="protein sequence ID" value="RUM99378.1"/>
    <property type="molecule type" value="Genomic_DNA"/>
</dbReference>
<evidence type="ECO:0000256" key="3">
    <source>
        <dbReference type="ARBA" id="ARBA00012687"/>
    </source>
</evidence>
<evidence type="ECO:0000256" key="7">
    <source>
        <dbReference type="ARBA" id="ARBA00022676"/>
    </source>
</evidence>
<organism evidence="12 13">
    <name type="scientific">Borborobacter arsenicus</name>
    <dbReference type="NCBI Taxonomy" id="1851146"/>
    <lineage>
        <taxon>Bacteria</taxon>
        <taxon>Pseudomonadati</taxon>
        <taxon>Pseudomonadota</taxon>
        <taxon>Alphaproteobacteria</taxon>
        <taxon>Hyphomicrobiales</taxon>
        <taxon>Phyllobacteriaceae</taxon>
        <taxon>Borborobacter</taxon>
    </lineage>
</organism>
<accession>A0A432VB33</accession>
<dbReference type="GO" id="GO:0016020">
    <property type="term" value="C:membrane"/>
    <property type="evidence" value="ECO:0007669"/>
    <property type="project" value="GOC"/>
</dbReference>
<dbReference type="EC" id="2.4.1.182" evidence="3 11"/>
<dbReference type="GO" id="GO:0008915">
    <property type="term" value="F:lipid-A-disaccharide synthase activity"/>
    <property type="evidence" value="ECO:0007669"/>
    <property type="project" value="UniProtKB-UniRule"/>
</dbReference>
<evidence type="ECO:0000256" key="11">
    <source>
        <dbReference type="NCBIfam" id="TIGR00215"/>
    </source>
</evidence>
<evidence type="ECO:0000256" key="8">
    <source>
        <dbReference type="ARBA" id="ARBA00022679"/>
    </source>
</evidence>
<dbReference type="Pfam" id="PF02684">
    <property type="entry name" value="LpxB"/>
    <property type="match status" value="1"/>
</dbReference>
<evidence type="ECO:0000313" key="12">
    <source>
        <dbReference type="EMBL" id="RUM99378.1"/>
    </source>
</evidence>
<reference evidence="12 13" key="1">
    <citation type="submission" date="2018-11" db="EMBL/GenBank/DDBJ databases">
        <title>Pseudaminobacter arsenicus sp. nov., an arsenic-resistant bacterium isolated from arsenic-rich aquifers.</title>
        <authorList>
            <person name="Mu Y."/>
        </authorList>
    </citation>
    <scope>NUCLEOTIDE SEQUENCE [LARGE SCALE GENOMIC DNA]</scope>
    <source>
        <strain evidence="12 13">CB3</strain>
    </source>
</reference>
<dbReference type="PANTHER" id="PTHR30372">
    <property type="entry name" value="LIPID-A-DISACCHARIDE SYNTHASE"/>
    <property type="match status" value="1"/>
</dbReference>
<evidence type="ECO:0000256" key="10">
    <source>
        <dbReference type="ARBA" id="ARBA00048975"/>
    </source>
</evidence>
<keyword evidence="8 12" id="KW-0808">Transferase</keyword>
<dbReference type="PANTHER" id="PTHR30372:SF4">
    <property type="entry name" value="LIPID-A-DISACCHARIDE SYNTHASE, MITOCHONDRIAL-RELATED"/>
    <property type="match status" value="1"/>
</dbReference>
<dbReference type="GO" id="GO:0009245">
    <property type="term" value="P:lipid A biosynthetic process"/>
    <property type="evidence" value="ECO:0007669"/>
    <property type="project" value="UniProtKB-UniRule"/>
</dbReference>
<keyword evidence="7 12" id="KW-0328">Glycosyltransferase</keyword>
<evidence type="ECO:0000256" key="9">
    <source>
        <dbReference type="ARBA" id="ARBA00023098"/>
    </source>
</evidence>
<sequence length="393" mass="42716">MTAAAPLKVAIVAGEESGDLLGADVVRALGQMTGRDIQLVGIGGRHLQELGLEPLFDGGEIALMGVAAIVRDLPRLMRRIGQTARAIVEVQPDCLITIDSPDFALRVARKVRAAAPAIPIVHYVCPSVWAWRPGRARAMRPYVNHVLCILPFEVAELERLGGPPGTYVGHRLSHDAGVLAARQAQALPRDLSDDRVKTLLVLPGSRRGEVRKLIEPFAETVSILRARGHRLRLVLPTVPHVADLVAQSVANWEDKPEIETDAARKWQVFGQADAALIASGTVSLELALAGVPMVSAYRLDPIARLLQGMITVWSALLPNLIADRPIVPEFYDRYVRPQNLARHLEALFADTAFRSWQKDGFSEVARRMATDKPAGEIAAKVILAKIEGHKAGS</sequence>
<keyword evidence="5" id="KW-0444">Lipid biosynthesis</keyword>
<dbReference type="SUPFAM" id="SSF53756">
    <property type="entry name" value="UDP-Glycosyltransferase/glycogen phosphorylase"/>
    <property type="match status" value="1"/>
</dbReference>